<feature type="region of interest" description="Disordered" evidence="1">
    <location>
        <begin position="30"/>
        <end position="52"/>
    </location>
</feature>
<dbReference type="AlphaFoldDB" id="A0A7W4J9N6"/>
<dbReference type="RefSeq" id="WP_182944593.1">
    <property type="nucleotide sequence ID" value="NZ_JABEQH010000024.1"/>
</dbReference>
<dbReference type="EMBL" id="JABEQH010000024">
    <property type="protein sequence ID" value="MBB2177249.1"/>
    <property type="molecule type" value="Genomic_DNA"/>
</dbReference>
<evidence type="ECO:0000313" key="2">
    <source>
        <dbReference type="EMBL" id="MBB2177249.1"/>
    </source>
</evidence>
<organism evidence="2 3">
    <name type="scientific">Gluconacetobacter johannae</name>
    <dbReference type="NCBI Taxonomy" id="112140"/>
    <lineage>
        <taxon>Bacteria</taxon>
        <taxon>Pseudomonadati</taxon>
        <taxon>Pseudomonadota</taxon>
        <taxon>Alphaproteobacteria</taxon>
        <taxon>Acetobacterales</taxon>
        <taxon>Acetobacteraceae</taxon>
        <taxon>Gluconacetobacter</taxon>
    </lineage>
</organism>
<sequence>MLSVDENLQMVSNAARNVLHSFGVYVGEGWRVPQPTPESDGGIGDASPADPG</sequence>
<keyword evidence="3" id="KW-1185">Reference proteome</keyword>
<accession>A0A7W4J9N6</accession>
<proteinExistence type="predicted"/>
<name>A0A7W4J9N6_9PROT</name>
<dbReference type="Proteomes" id="UP000561066">
    <property type="component" value="Unassembled WGS sequence"/>
</dbReference>
<gene>
    <name evidence="2" type="ORF">HLH21_15175</name>
</gene>
<protein>
    <submittedName>
        <fullName evidence="2">Uncharacterized protein</fullName>
    </submittedName>
</protein>
<comment type="caution">
    <text evidence="2">The sequence shown here is derived from an EMBL/GenBank/DDBJ whole genome shotgun (WGS) entry which is preliminary data.</text>
</comment>
<reference evidence="2 3" key="1">
    <citation type="submission" date="2020-04" db="EMBL/GenBank/DDBJ databases">
        <title>Description of novel Gluconacetobacter.</title>
        <authorList>
            <person name="Sombolestani A."/>
        </authorList>
    </citation>
    <scope>NUCLEOTIDE SEQUENCE [LARGE SCALE GENOMIC DNA]</scope>
    <source>
        <strain evidence="2 3">LMG 21312</strain>
    </source>
</reference>
<evidence type="ECO:0000313" key="3">
    <source>
        <dbReference type="Proteomes" id="UP000561066"/>
    </source>
</evidence>
<evidence type="ECO:0000256" key="1">
    <source>
        <dbReference type="SAM" id="MobiDB-lite"/>
    </source>
</evidence>